<dbReference type="Proteomes" id="UP000002640">
    <property type="component" value="Unassembled WGS sequence"/>
</dbReference>
<feature type="domain" description="HAT C-terminal dimerisation" evidence="1">
    <location>
        <begin position="180"/>
        <end position="225"/>
    </location>
</feature>
<dbReference type="RefSeq" id="XP_009537579.1">
    <property type="nucleotide sequence ID" value="XM_009539284.1"/>
</dbReference>
<dbReference type="AlphaFoldDB" id="G5ABU0"/>
<evidence type="ECO:0000313" key="3">
    <source>
        <dbReference type="Proteomes" id="UP000002640"/>
    </source>
</evidence>
<evidence type="ECO:0000313" key="2">
    <source>
        <dbReference type="EMBL" id="EGZ06815.1"/>
    </source>
</evidence>
<organism evidence="2 3">
    <name type="scientific">Phytophthora sojae (strain P6497)</name>
    <name type="common">Soybean stem and root rot agent</name>
    <name type="synonym">Phytophthora megasperma f. sp. glycines</name>
    <dbReference type="NCBI Taxonomy" id="1094619"/>
    <lineage>
        <taxon>Eukaryota</taxon>
        <taxon>Sar</taxon>
        <taxon>Stramenopiles</taxon>
        <taxon>Oomycota</taxon>
        <taxon>Peronosporomycetes</taxon>
        <taxon>Peronosporales</taxon>
        <taxon>Peronosporaceae</taxon>
        <taxon>Phytophthora</taxon>
    </lineage>
</organism>
<dbReference type="InterPro" id="IPR008906">
    <property type="entry name" value="HATC_C_dom"/>
</dbReference>
<dbReference type="InterPro" id="IPR012337">
    <property type="entry name" value="RNaseH-like_sf"/>
</dbReference>
<dbReference type="KEGG" id="psoj:PHYSODRAFT_529669"/>
<gene>
    <name evidence="2" type="ORF">PHYSODRAFT_529669</name>
</gene>
<name>G5ABU0_PHYSP</name>
<proteinExistence type="predicted"/>
<keyword evidence="3" id="KW-1185">Reference proteome</keyword>
<dbReference type="EMBL" id="JH159163">
    <property type="protein sequence ID" value="EGZ06815.1"/>
    <property type="molecule type" value="Genomic_DNA"/>
</dbReference>
<accession>G5ABU0</accession>
<evidence type="ECO:0000259" key="1">
    <source>
        <dbReference type="Pfam" id="PF05699"/>
    </source>
</evidence>
<dbReference type="InParanoid" id="G5ABU0"/>
<dbReference type="Pfam" id="PF05699">
    <property type="entry name" value="Dimer_Tnp_hAT"/>
    <property type="match status" value="1"/>
</dbReference>
<dbReference type="GO" id="GO:0046983">
    <property type="term" value="F:protein dimerization activity"/>
    <property type="evidence" value="ECO:0007669"/>
    <property type="project" value="InterPro"/>
</dbReference>
<dbReference type="GeneID" id="20661400"/>
<reference evidence="2 3" key="1">
    <citation type="journal article" date="2006" name="Science">
        <title>Phytophthora genome sequences uncover evolutionary origins and mechanisms of pathogenesis.</title>
        <authorList>
            <person name="Tyler B.M."/>
            <person name="Tripathy S."/>
            <person name="Zhang X."/>
            <person name="Dehal P."/>
            <person name="Jiang R.H."/>
            <person name="Aerts A."/>
            <person name="Arredondo F.D."/>
            <person name="Baxter L."/>
            <person name="Bensasson D."/>
            <person name="Beynon J.L."/>
            <person name="Chapman J."/>
            <person name="Damasceno C.M."/>
            <person name="Dorrance A.E."/>
            <person name="Dou D."/>
            <person name="Dickerman A.W."/>
            <person name="Dubchak I.L."/>
            <person name="Garbelotto M."/>
            <person name="Gijzen M."/>
            <person name="Gordon S.G."/>
            <person name="Govers F."/>
            <person name="Grunwald N.J."/>
            <person name="Huang W."/>
            <person name="Ivors K.L."/>
            <person name="Jones R.W."/>
            <person name="Kamoun S."/>
            <person name="Krampis K."/>
            <person name="Lamour K.H."/>
            <person name="Lee M.K."/>
            <person name="McDonald W.H."/>
            <person name="Medina M."/>
            <person name="Meijer H.J."/>
            <person name="Nordberg E.K."/>
            <person name="Maclean D.J."/>
            <person name="Ospina-Giraldo M.D."/>
            <person name="Morris P.F."/>
            <person name="Phuntumart V."/>
            <person name="Putnam N.H."/>
            <person name="Rash S."/>
            <person name="Rose J.K."/>
            <person name="Sakihama Y."/>
            <person name="Salamov A.A."/>
            <person name="Savidor A."/>
            <person name="Scheuring C.F."/>
            <person name="Smith B.M."/>
            <person name="Sobral B.W."/>
            <person name="Terry A."/>
            <person name="Torto-Alalibo T.A."/>
            <person name="Win J."/>
            <person name="Xu Z."/>
            <person name="Zhang H."/>
            <person name="Grigoriev I.V."/>
            <person name="Rokhsar D.S."/>
            <person name="Boore J.L."/>
        </authorList>
    </citation>
    <scope>NUCLEOTIDE SEQUENCE [LARGE SCALE GENOMIC DNA]</scope>
    <source>
        <strain evidence="2 3">P6497</strain>
    </source>
</reference>
<sequence>MLRRLLELRPALQNFLEYIQTSVGKEEFSDVKIARPTGEMWFHIQCLDKLLVSFDGMTTLLSGETYATMPLILPSLRLLETRLQNKKVFAKVAKGELYSGPTLRRMHLVPRLFLLLLRKRFSKLPDDVKSCCLQHPHFAHGKFLQDDEKIAAALFLENEAMRLTGADGVDFDPNTSVDVIRKYFGGVATSVPSERCFSAAGNAVTNRRNKLTGDNVRDIIFLHSNQDPGADADESNGSS</sequence>
<protein>
    <recommendedName>
        <fullName evidence="1">HAT C-terminal dimerisation domain-containing protein</fullName>
    </recommendedName>
</protein>
<dbReference type="SUPFAM" id="SSF53098">
    <property type="entry name" value="Ribonuclease H-like"/>
    <property type="match status" value="1"/>
</dbReference>